<dbReference type="InParanoid" id="B9RW26"/>
<keyword evidence="2" id="KW-1185">Reference proteome</keyword>
<dbReference type="EMBL" id="EQ973822">
    <property type="protein sequence ID" value="EEF44463.1"/>
    <property type="molecule type" value="Genomic_DNA"/>
</dbReference>
<evidence type="ECO:0000313" key="2">
    <source>
        <dbReference type="Proteomes" id="UP000008311"/>
    </source>
</evidence>
<organism evidence="1 2">
    <name type="scientific">Ricinus communis</name>
    <name type="common">Castor bean</name>
    <dbReference type="NCBI Taxonomy" id="3988"/>
    <lineage>
        <taxon>Eukaryota</taxon>
        <taxon>Viridiplantae</taxon>
        <taxon>Streptophyta</taxon>
        <taxon>Embryophyta</taxon>
        <taxon>Tracheophyta</taxon>
        <taxon>Spermatophyta</taxon>
        <taxon>Magnoliopsida</taxon>
        <taxon>eudicotyledons</taxon>
        <taxon>Gunneridae</taxon>
        <taxon>Pentapetalae</taxon>
        <taxon>rosids</taxon>
        <taxon>fabids</taxon>
        <taxon>Malpighiales</taxon>
        <taxon>Euphorbiaceae</taxon>
        <taxon>Acalyphoideae</taxon>
        <taxon>Acalypheae</taxon>
        <taxon>Ricinus</taxon>
    </lineage>
</organism>
<gene>
    <name evidence="1" type="ORF">RCOM_1175520</name>
</gene>
<sequence>MVLAVYASLSLAIDCEISDPKAACPAMLIMDEKGYVSKLPPGMEDDYIRSEQAFHLWLAERMDPYDNFFKSESLAIGICHLWPQAW</sequence>
<dbReference type="AlphaFoldDB" id="B9RW26"/>
<protein>
    <submittedName>
        <fullName evidence="1">Uncharacterized protein</fullName>
    </submittedName>
</protein>
<reference evidence="2" key="1">
    <citation type="journal article" date="2010" name="Nat. Biotechnol.">
        <title>Draft genome sequence of the oilseed species Ricinus communis.</title>
        <authorList>
            <person name="Chan A.P."/>
            <person name="Crabtree J."/>
            <person name="Zhao Q."/>
            <person name="Lorenzi H."/>
            <person name="Orvis J."/>
            <person name="Puiu D."/>
            <person name="Melake-Berhan A."/>
            <person name="Jones K.M."/>
            <person name="Redman J."/>
            <person name="Chen G."/>
            <person name="Cahoon E.B."/>
            <person name="Gedil M."/>
            <person name="Stanke M."/>
            <person name="Haas B.J."/>
            <person name="Wortman J.R."/>
            <person name="Fraser-Liggett C.M."/>
            <person name="Ravel J."/>
            <person name="Rabinowicz P.D."/>
        </authorList>
    </citation>
    <scope>NUCLEOTIDE SEQUENCE [LARGE SCALE GENOMIC DNA]</scope>
    <source>
        <strain evidence="2">cv. Hale</strain>
    </source>
</reference>
<proteinExistence type="predicted"/>
<name>B9RW26_RICCO</name>
<accession>B9RW26</accession>
<evidence type="ECO:0000313" key="1">
    <source>
        <dbReference type="EMBL" id="EEF44463.1"/>
    </source>
</evidence>
<dbReference type="Proteomes" id="UP000008311">
    <property type="component" value="Unassembled WGS sequence"/>
</dbReference>